<dbReference type="InterPro" id="IPR050539">
    <property type="entry name" value="ThrE_Dicarb/AminoAcid_Exp"/>
</dbReference>
<dbReference type="GO" id="GO:0022857">
    <property type="term" value="F:transmembrane transporter activity"/>
    <property type="evidence" value="ECO:0007669"/>
    <property type="project" value="InterPro"/>
</dbReference>
<feature type="transmembrane region" description="Helical" evidence="7">
    <location>
        <begin position="182"/>
        <end position="199"/>
    </location>
</feature>
<comment type="similarity">
    <text evidence="6">Belongs to the ThrE exporter (TC 2.A.79) family.</text>
</comment>
<organism evidence="10 11">
    <name type="scientific">Candidatus Akkermansia intestinigallinarum</name>
    <dbReference type="NCBI Taxonomy" id="2838431"/>
    <lineage>
        <taxon>Bacteria</taxon>
        <taxon>Pseudomonadati</taxon>
        <taxon>Verrucomicrobiota</taxon>
        <taxon>Verrucomicrobiia</taxon>
        <taxon>Verrucomicrobiales</taxon>
        <taxon>Akkermansiaceae</taxon>
        <taxon>Akkermansia</taxon>
    </lineage>
</organism>
<feature type="transmembrane region" description="Helical" evidence="7">
    <location>
        <begin position="308"/>
        <end position="326"/>
    </location>
</feature>
<accession>A0A9D1VAL5</accession>
<dbReference type="AlphaFoldDB" id="A0A9D1VAL5"/>
<keyword evidence="2" id="KW-1003">Cell membrane</keyword>
<dbReference type="EMBL" id="DXFQ01000051">
    <property type="protein sequence ID" value="HIX19575.1"/>
    <property type="molecule type" value="Genomic_DNA"/>
</dbReference>
<proteinExistence type="inferred from homology"/>
<evidence type="ECO:0000256" key="2">
    <source>
        <dbReference type="ARBA" id="ARBA00022475"/>
    </source>
</evidence>
<feature type="domain" description="Threonine/serine exporter-like N-terminal" evidence="8">
    <location>
        <begin position="23"/>
        <end position="266"/>
    </location>
</feature>
<protein>
    <submittedName>
        <fullName evidence="10">Threonine/serine exporter family protein</fullName>
    </submittedName>
</protein>
<feature type="transmembrane region" description="Helical" evidence="7">
    <location>
        <begin position="369"/>
        <end position="392"/>
    </location>
</feature>
<comment type="caution">
    <text evidence="10">The sequence shown here is derived from an EMBL/GenBank/DDBJ whole genome shotgun (WGS) entry which is preliminary data.</text>
</comment>
<evidence type="ECO:0000313" key="11">
    <source>
        <dbReference type="Proteomes" id="UP000823964"/>
    </source>
</evidence>
<evidence type="ECO:0000256" key="7">
    <source>
        <dbReference type="SAM" id="Phobius"/>
    </source>
</evidence>
<evidence type="ECO:0000256" key="6">
    <source>
        <dbReference type="ARBA" id="ARBA00034125"/>
    </source>
</evidence>
<keyword evidence="4 7" id="KW-1133">Transmembrane helix</keyword>
<feature type="transmembrane region" description="Helical" evidence="7">
    <location>
        <begin position="211"/>
        <end position="231"/>
    </location>
</feature>
<reference evidence="10" key="1">
    <citation type="journal article" date="2021" name="PeerJ">
        <title>Extensive microbial diversity within the chicken gut microbiome revealed by metagenomics and culture.</title>
        <authorList>
            <person name="Gilroy R."/>
            <person name="Ravi A."/>
            <person name="Getino M."/>
            <person name="Pursley I."/>
            <person name="Horton D.L."/>
            <person name="Alikhan N.F."/>
            <person name="Baker D."/>
            <person name="Gharbi K."/>
            <person name="Hall N."/>
            <person name="Watson M."/>
            <person name="Adriaenssens E.M."/>
            <person name="Foster-Nyarko E."/>
            <person name="Jarju S."/>
            <person name="Secka A."/>
            <person name="Antonio M."/>
            <person name="Oren A."/>
            <person name="Chaudhuri R.R."/>
            <person name="La Ragione R."/>
            <person name="Hildebrand F."/>
            <person name="Pallen M.J."/>
        </authorList>
    </citation>
    <scope>NUCLEOTIDE SEQUENCE</scope>
    <source>
        <strain evidence="10">14975</strain>
    </source>
</reference>
<feature type="transmembrane region" description="Helical" evidence="7">
    <location>
        <begin position="243"/>
        <end position="264"/>
    </location>
</feature>
<feature type="domain" description="Threonine/Serine exporter ThrE" evidence="9">
    <location>
        <begin position="288"/>
        <end position="431"/>
    </location>
</feature>
<dbReference type="InterPro" id="IPR010619">
    <property type="entry name" value="ThrE-like_N"/>
</dbReference>
<evidence type="ECO:0000256" key="4">
    <source>
        <dbReference type="ARBA" id="ARBA00022989"/>
    </source>
</evidence>
<dbReference type="GO" id="GO:0005886">
    <property type="term" value="C:plasma membrane"/>
    <property type="evidence" value="ECO:0007669"/>
    <property type="project" value="UniProtKB-SubCell"/>
</dbReference>
<feature type="transmembrane region" description="Helical" evidence="7">
    <location>
        <begin position="284"/>
        <end position="301"/>
    </location>
</feature>
<name>A0A9D1VAL5_9BACT</name>
<dbReference type="Proteomes" id="UP000823964">
    <property type="component" value="Unassembled WGS sequence"/>
</dbReference>
<evidence type="ECO:0000256" key="3">
    <source>
        <dbReference type="ARBA" id="ARBA00022692"/>
    </source>
</evidence>
<evidence type="ECO:0000259" key="8">
    <source>
        <dbReference type="Pfam" id="PF06738"/>
    </source>
</evidence>
<sequence length="461" mass="50610">MPDNKHPEISAKAHEQLLHRRVDLLLRTGKILVESMANTDRIMRNMKRVAAYLGIPDEKLHLYVNFNMLMVNVSDGEYSFSKFQRVDAHSVNMDAITEVSLLSWRAIEQDYSLERYEAELECIARRKRNYSPLQIAIGAGFACGGFCIQFGCDWVAFLYASLAAIIGMTVRSKCNAGGLNPYIGIGLAAFVATLVAWATTFLPGSWTSTPWHPLLACALFIVPGVPLINFVDDMISGHTQIGIIRAVNTLLIVSAMAFGIAFAVRLCDIGNFFPTISMVPHHAYWEYALAAAISAIGFSMIFNIPRRLLPVVAIGSILAVCTRNYVNLGPSTDNIGLDMGIAAGSFIGSALVSLIAIKAVHWFHVPNHVLTIPSVIPMIPGVLMYRMLFGLISNHVDTLEHVTPILRAVDSGITSGLVIMAIALGVALPTILGRRYIAAAKQRRLKAMLRERQANGKYLQW</sequence>
<feature type="transmembrane region" description="Helical" evidence="7">
    <location>
        <begin position="412"/>
        <end position="433"/>
    </location>
</feature>
<comment type="subcellular location">
    <subcellularLocation>
        <location evidence="1">Cell membrane</location>
        <topology evidence="1">Multi-pass membrane protein</topology>
    </subcellularLocation>
</comment>
<keyword evidence="5 7" id="KW-0472">Membrane</keyword>
<feature type="transmembrane region" description="Helical" evidence="7">
    <location>
        <begin position="338"/>
        <end position="357"/>
    </location>
</feature>
<dbReference type="InterPro" id="IPR024528">
    <property type="entry name" value="ThrE_2"/>
</dbReference>
<evidence type="ECO:0000256" key="1">
    <source>
        <dbReference type="ARBA" id="ARBA00004651"/>
    </source>
</evidence>
<evidence type="ECO:0000256" key="5">
    <source>
        <dbReference type="ARBA" id="ARBA00023136"/>
    </source>
</evidence>
<dbReference type="PANTHER" id="PTHR34390:SF2">
    <property type="entry name" value="SUCCINATE TRANSPORTER SUBUNIT YJJP-RELATED"/>
    <property type="match status" value="1"/>
</dbReference>
<keyword evidence="3 7" id="KW-0812">Transmembrane</keyword>
<dbReference type="Pfam" id="PF06738">
    <property type="entry name" value="ThrE"/>
    <property type="match status" value="1"/>
</dbReference>
<dbReference type="GO" id="GO:0015744">
    <property type="term" value="P:succinate transport"/>
    <property type="evidence" value="ECO:0007669"/>
    <property type="project" value="TreeGrafter"/>
</dbReference>
<reference evidence="10" key="2">
    <citation type="submission" date="2021-04" db="EMBL/GenBank/DDBJ databases">
        <authorList>
            <person name="Gilroy R."/>
        </authorList>
    </citation>
    <scope>NUCLEOTIDE SEQUENCE</scope>
    <source>
        <strain evidence="10">14975</strain>
    </source>
</reference>
<evidence type="ECO:0000313" key="10">
    <source>
        <dbReference type="EMBL" id="HIX19575.1"/>
    </source>
</evidence>
<dbReference type="Pfam" id="PF12821">
    <property type="entry name" value="ThrE_2"/>
    <property type="match status" value="1"/>
</dbReference>
<dbReference type="PANTHER" id="PTHR34390">
    <property type="entry name" value="UPF0442 PROTEIN YJJB-RELATED"/>
    <property type="match status" value="1"/>
</dbReference>
<evidence type="ECO:0000259" key="9">
    <source>
        <dbReference type="Pfam" id="PF12821"/>
    </source>
</evidence>
<feature type="transmembrane region" description="Helical" evidence="7">
    <location>
        <begin position="130"/>
        <end position="148"/>
    </location>
</feature>
<gene>
    <name evidence="10" type="ORF">H9862_03105</name>
</gene>